<dbReference type="AlphaFoldDB" id="Q1CX16"/>
<accession>Q1CX16</accession>
<feature type="region of interest" description="Disordered" evidence="1">
    <location>
        <begin position="1"/>
        <end position="97"/>
    </location>
</feature>
<reference evidence="2 3" key="1">
    <citation type="journal article" date="2006" name="Proc. Natl. Acad. Sci. U.S.A.">
        <title>Evolution of sensory complexity recorded in a myxobacterial genome.</title>
        <authorList>
            <person name="Goldman B.S."/>
            <person name="Nierman W.C."/>
            <person name="Kaiser D."/>
            <person name="Slater S.C."/>
            <person name="Durkin A.S."/>
            <person name="Eisen J.A."/>
            <person name="Ronning C.M."/>
            <person name="Barbazuk W.B."/>
            <person name="Blanchard M."/>
            <person name="Field C."/>
            <person name="Halling C."/>
            <person name="Hinkle G."/>
            <person name="Iartchuk O."/>
            <person name="Kim H.S."/>
            <person name="Mackenzie C."/>
            <person name="Madupu R."/>
            <person name="Miller N."/>
            <person name="Shvartsbeyn A."/>
            <person name="Sullivan S.A."/>
            <person name="Vaudin M."/>
            <person name="Wiegand R."/>
            <person name="Kaplan H.B."/>
        </authorList>
    </citation>
    <scope>NUCLEOTIDE SEQUENCE [LARGE SCALE GENOMIC DNA]</scope>
    <source>
        <strain evidence="3">DK1622</strain>
    </source>
</reference>
<dbReference type="EMBL" id="CP000113">
    <property type="protein sequence ID" value="ABF90233.1"/>
    <property type="molecule type" value="Genomic_DNA"/>
</dbReference>
<evidence type="ECO:0000313" key="2">
    <source>
        <dbReference type="EMBL" id="ABF90233.1"/>
    </source>
</evidence>
<sequence>MTDRRNPGRAQRAQLPQTPPLSLAGLPPASRLGTPRSQRRDGGLRRGGAPGVGRRGVLITEASQNRDEAEPGDERFFSSGLEAHELGATTPAVTTEP</sequence>
<dbReference type="Proteomes" id="UP000002402">
    <property type="component" value="Chromosome"/>
</dbReference>
<organism evidence="2 3">
    <name type="scientific">Myxococcus xanthus (strain DK1622)</name>
    <dbReference type="NCBI Taxonomy" id="246197"/>
    <lineage>
        <taxon>Bacteria</taxon>
        <taxon>Pseudomonadati</taxon>
        <taxon>Myxococcota</taxon>
        <taxon>Myxococcia</taxon>
        <taxon>Myxococcales</taxon>
        <taxon>Cystobacterineae</taxon>
        <taxon>Myxococcaceae</taxon>
        <taxon>Myxococcus</taxon>
    </lineage>
</organism>
<keyword evidence="3" id="KW-1185">Reference proteome</keyword>
<dbReference type="HOGENOM" id="CLU_2343777_0_0_7"/>
<feature type="compositionally biased region" description="Low complexity" evidence="1">
    <location>
        <begin position="20"/>
        <end position="32"/>
    </location>
</feature>
<gene>
    <name evidence="2" type="ordered locus">MXAN_6942</name>
</gene>
<evidence type="ECO:0000256" key="1">
    <source>
        <dbReference type="SAM" id="MobiDB-lite"/>
    </source>
</evidence>
<protein>
    <submittedName>
        <fullName evidence="2">Uncharacterized protein</fullName>
    </submittedName>
</protein>
<feature type="compositionally biased region" description="Gly residues" evidence="1">
    <location>
        <begin position="45"/>
        <end position="54"/>
    </location>
</feature>
<evidence type="ECO:0000313" key="3">
    <source>
        <dbReference type="Proteomes" id="UP000002402"/>
    </source>
</evidence>
<feature type="compositionally biased region" description="Basic and acidic residues" evidence="1">
    <location>
        <begin position="64"/>
        <end position="76"/>
    </location>
</feature>
<dbReference type="STRING" id="246197.MXAN_6942"/>
<proteinExistence type="predicted"/>
<dbReference type="EnsemblBacteria" id="ABF90233">
    <property type="protein sequence ID" value="ABF90233"/>
    <property type="gene ID" value="MXAN_6942"/>
</dbReference>
<name>Q1CX16_MYXXD</name>
<dbReference type="KEGG" id="mxa:MXAN_6942"/>